<feature type="region of interest" description="Disordered" evidence="1">
    <location>
        <begin position="56"/>
        <end position="92"/>
    </location>
</feature>
<comment type="caution">
    <text evidence="3">The sequence shown here is derived from an EMBL/GenBank/DDBJ whole genome shotgun (WGS) entry which is preliminary data.</text>
</comment>
<dbReference type="InterPro" id="IPR039607">
    <property type="entry name" value="VQ_8/17/18/20/21/25"/>
</dbReference>
<feature type="domain" description="VQ" evidence="2">
    <location>
        <begin position="39"/>
        <end position="62"/>
    </location>
</feature>
<dbReference type="PANTHER" id="PTHR33143:SF60">
    <property type="entry name" value="VQ DOMAIN-CONTAINING PROTEIN"/>
    <property type="match status" value="1"/>
</dbReference>
<feature type="domain" description="VQ" evidence="2">
    <location>
        <begin position="223"/>
        <end position="246"/>
    </location>
</feature>
<dbReference type="EMBL" id="JBCGBO010000007">
    <property type="protein sequence ID" value="KAK9188021.1"/>
    <property type="molecule type" value="Genomic_DNA"/>
</dbReference>
<reference evidence="3 4" key="1">
    <citation type="submission" date="2024-05" db="EMBL/GenBank/DDBJ databases">
        <title>Haplotype-resolved chromosome-level genome assembly of Huyou (Citrus changshanensis).</title>
        <authorList>
            <person name="Miao C."/>
            <person name="Chen W."/>
            <person name="Wu Y."/>
            <person name="Wang L."/>
            <person name="Zhao S."/>
            <person name="Grierson D."/>
            <person name="Xu C."/>
            <person name="Chen K."/>
        </authorList>
    </citation>
    <scope>NUCLEOTIDE SEQUENCE [LARGE SCALE GENOMIC DNA]</scope>
    <source>
        <strain evidence="3">01-14</strain>
        <tissue evidence="3">Leaf</tissue>
    </source>
</reference>
<protein>
    <recommendedName>
        <fullName evidence="2">VQ domain-containing protein</fullName>
    </recommendedName>
</protein>
<sequence length="378" mass="41892">MGKKIISPAAALKISKKNNINHEKKNKQQLNSLIKVLKPKVYITDSSSFKSLVQELTGNGSSSSTSTTRVSSPSPSPSSSSPPPPVETDSTEAFSDTYSLDSSFDQPCSNSIVYDEPMFIEDETAAASVEYLLMMNNDQQETELFAYQDLDLESWLLDMEPGAAPAHKSSCNVVACHDQFQQEFYMGKKAMSLQAPLRITKKNNHESNNNKKQLNNLINVLRPKVYITDSSNFKRLVQELTGNGSSSSSTMPFPPSPRRTEAVLENNVPVIHIVDDYEGKLEASAEACSFDASVDSFDFCHNLVSFTEGFGEADDQMYFNDATFDISSMNDQLGTDWLAYQDLESWLLDVDQPSPSIFNGFGQNQEVSIYDYKLSGLT</sequence>
<proteinExistence type="predicted"/>
<feature type="compositionally biased region" description="Low complexity" evidence="1">
    <location>
        <begin position="61"/>
        <end position="73"/>
    </location>
</feature>
<dbReference type="AlphaFoldDB" id="A0AAP0LWK5"/>
<evidence type="ECO:0000256" key="1">
    <source>
        <dbReference type="SAM" id="MobiDB-lite"/>
    </source>
</evidence>
<accession>A0AAP0LWK5</accession>
<dbReference type="PANTHER" id="PTHR33143">
    <property type="entry name" value="F16F4.1 PROTEIN-RELATED"/>
    <property type="match status" value="1"/>
</dbReference>
<gene>
    <name evidence="3" type="ORF">WN944_019420</name>
</gene>
<dbReference type="InterPro" id="IPR008889">
    <property type="entry name" value="VQ"/>
</dbReference>
<dbReference type="GO" id="GO:0005634">
    <property type="term" value="C:nucleus"/>
    <property type="evidence" value="ECO:0007669"/>
    <property type="project" value="TreeGrafter"/>
</dbReference>
<dbReference type="Pfam" id="PF05678">
    <property type="entry name" value="VQ"/>
    <property type="match status" value="2"/>
</dbReference>
<dbReference type="Proteomes" id="UP001428341">
    <property type="component" value="Unassembled WGS sequence"/>
</dbReference>
<keyword evidence="4" id="KW-1185">Reference proteome</keyword>
<feature type="compositionally biased region" description="Pro residues" evidence="1">
    <location>
        <begin position="74"/>
        <end position="86"/>
    </location>
</feature>
<name>A0AAP0LWK5_9ROSI</name>
<organism evidence="3 4">
    <name type="scientific">Citrus x changshan-huyou</name>
    <dbReference type="NCBI Taxonomy" id="2935761"/>
    <lineage>
        <taxon>Eukaryota</taxon>
        <taxon>Viridiplantae</taxon>
        <taxon>Streptophyta</taxon>
        <taxon>Embryophyta</taxon>
        <taxon>Tracheophyta</taxon>
        <taxon>Spermatophyta</taxon>
        <taxon>Magnoliopsida</taxon>
        <taxon>eudicotyledons</taxon>
        <taxon>Gunneridae</taxon>
        <taxon>Pentapetalae</taxon>
        <taxon>rosids</taxon>
        <taxon>malvids</taxon>
        <taxon>Sapindales</taxon>
        <taxon>Rutaceae</taxon>
        <taxon>Aurantioideae</taxon>
        <taxon>Citrus</taxon>
    </lineage>
</organism>
<evidence type="ECO:0000313" key="4">
    <source>
        <dbReference type="Proteomes" id="UP001428341"/>
    </source>
</evidence>
<evidence type="ECO:0000313" key="3">
    <source>
        <dbReference type="EMBL" id="KAK9188021.1"/>
    </source>
</evidence>
<evidence type="ECO:0000259" key="2">
    <source>
        <dbReference type="Pfam" id="PF05678"/>
    </source>
</evidence>